<dbReference type="RefSeq" id="WP_176694763.1">
    <property type="nucleotide sequence ID" value="NZ_CP173697.1"/>
</dbReference>
<dbReference type="Pfam" id="PF04221">
    <property type="entry name" value="RelB"/>
    <property type="match status" value="1"/>
</dbReference>
<dbReference type="GO" id="GO:0006355">
    <property type="term" value="P:regulation of DNA-templated transcription"/>
    <property type="evidence" value="ECO:0007669"/>
    <property type="project" value="InterPro"/>
</dbReference>
<dbReference type="AlphaFoldDB" id="A0A0M6WJI4"/>
<evidence type="ECO:0008006" key="3">
    <source>
        <dbReference type="Google" id="ProtNLM"/>
    </source>
</evidence>
<dbReference type="InterPro" id="IPR007337">
    <property type="entry name" value="RelB/DinJ"/>
</dbReference>
<protein>
    <recommendedName>
        <fullName evidence="3">Addiction module antitoxin, RelB/DinJ family</fullName>
    </recommendedName>
</protein>
<proteinExistence type="predicted"/>
<dbReference type="Gene3D" id="1.10.1220.10">
    <property type="entry name" value="Met repressor-like"/>
    <property type="match status" value="1"/>
</dbReference>
<dbReference type="STRING" id="301302.ERS852420_00205"/>
<dbReference type="InterPro" id="IPR013321">
    <property type="entry name" value="Arc_rbn_hlx_hlx"/>
</dbReference>
<reference evidence="2" key="1">
    <citation type="submission" date="2015-05" db="EMBL/GenBank/DDBJ databases">
        <authorList>
            <consortium name="Pathogen Informatics"/>
        </authorList>
    </citation>
    <scope>NUCLEOTIDE SEQUENCE [LARGE SCALE GENOMIC DNA]</scope>
    <source>
        <strain evidence="2">M72</strain>
    </source>
</reference>
<dbReference type="NCBIfam" id="TIGR02384">
    <property type="entry name" value="RelB_DinJ"/>
    <property type="match status" value="1"/>
</dbReference>
<gene>
    <name evidence="1" type="ORF">M72_24521</name>
</gene>
<evidence type="ECO:0000313" key="2">
    <source>
        <dbReference type="Proteomes" id="UP000049979"/>
    </source>
</evidence>
<organism evidence="1 2">
    <name type="scientific">Roseburia faecis</name>
    <dbReference type="NCBI Taxonomy" id="301302"/>
    <lineage>
        <taxon>Bacteria</taxon>
        <taxon>Bacillati</taxon>
        <taxon>Bacillota</taxon>
        <taxon>Clostridia</taxon>
        <taxon>Lachnospirales</taxon>
        <taxon>Lachnospiraceae</taxon>
        <taxon>Roseburia</taxon>
    </lineage>
</organism>
<sequence>MGKTATLNIRVNPDVKENAESVLAQLGIPMATAIDMYLKQISLVGGIPFSIVLPKAANSVNADMMSATQIHQKLEKGYADIEKGNVEDAASAFVAFRERH</sequence>
<name>A0A0M6WJI4_9FIRM</name>
<dbReference type="EMBL" id="CVRR01000009">
    <property type="protein sequence ID" value="CRL35726.1"/>
    <property type="molecule type" value="Genomic_DNA"/>
</dbReference>
<keyword evidence="2" id="KW-1185">Reference proteome</keyword>
<accession>A0A0M6WJI4</accession>
<evidence type="ECO:0000313" key="1">
    <source>
        <dbReference type="EMBL" id="CRL35726.1"/>
    </source>
</evidence>
<dbReference type="Proteomes" id="UP000049979">
    <property type="component" value="Unassembled WGS sequence"/>
</dbReference>